<gene>
    <name evidence="2" type="ORF">ACFPWU_03045</name>
</gene>
<organism evidence="2 3">
    <name type="scientific">Nocardioides yefusunii</name>
    <dbReference type="NCBI Taxonomy" id="2500546"/>
    <lineage>
        <taxon>Bacteria</taxon>
        <taxon>Bacillati</taxon>
        <taxon>Actinomycetota</taxon>
        <taxon>Actinomycetes</taxon>
        <taxon>Propionibacteriales</taxon>
        <taxon>Nocardioidaceae</taxon>
        <taxon>Nocardioides</taxon>
    </lineage>
</organism>
<accession>A0ABW1QVY0</accession>
<proteinExistence type="predicted"/>
<evidence type="ECO:0000313" key="2">
    <source>
        <dbReference type="EMBL" id="MFC6152641.1"/>
    </source>
</evidence>
<dbReference type="Pfam" id="PF20026">
    <property type="entry name" value="DUF6434"/>
    <property type="match status" value="1"/>
</dbReference>
<evidence type="ECO:0000313" key="3">
    <source>
        <dbReference type="Proteomes" id="UP001596098"/>
    </source>
</evidence>
<reference evidence="3" key="1">
    <citation type="journal article" date="2019" name="Int. J. Syst. Evol. Microbiol.">
        <title>The Global Catalogue of Microorganisms (GCM) 10K type strain sequencing project: providing services to taxonomists for standard genome sequencing and annotation.</title>
        <authorList>
            <consortium name="The Broad Institute Genomics Platform"/>
            <consortium name="The Broad Institute Genome Sequencing Center for Infectious Disease"/>
            <person name="Wu L."/>
            <person name="Ma J."/>
        </authorList>
    </citation>
    <scope>NUCLEOTIDE SEQUENCE [LARGE SCALE GENOMIC DNA]</scope>
    <source>
        <strain evidence="3">DFY28</strain>
    </source>
</reference>
<dbReference type="EMBL" id="JBHSQI010000002">
    <property type="protein sequence ID" value="MFC6152641.1"/>
    <property type="molecule type" value="Genomic_DNA"/>
</dbReference>
<dbReference type="InterPro" id="IPR045492">
    <property type="entry name" value="DUF6434"/>
</dbReference>
<feature type="domain" description="DUF6434" evidence="1">
    <location>
        <begin position="74"/>
        <end position="132"/>
    </location>
</feature>
<dbReference type="RefSeq" id="WP_128219699.1">
    <property type="nucleotide sequence ID" value="NZ_CP034929.1"/>
</dbReference>
<comment type="caution">
    <text evidence="2">The sequence shown here is derived from an EMBL/GenBank/DDBJ whole genome shotgun (WGS) entry which is preliminary data.</text>
</comment>
<keyword evidence="3" id="KW-1185">Reference proteome</keyword>
<sequence>MMDPQRPAPSNVLSGTELRRWYWLKGELAELARHLGIRASGSKELLAARITARLDGEPFAEPASPKRVGQAHLSGPLTAATVIPRGQRCSQAVRAWFVEQTGDGFRFDAAMRAFFAETDGTQTLQDALDHHRATRDQHSREIDAQFEYNRFTRAWHATHPGGSREDLLAAWRTYRARPVDERGRA</sequence>
<protein>
    <submittedName>
        <fullName evidence="2">DUF6434 domain-containing protein</fullName>
    </submittedName>
</protein>
<name>A0ABW1QVY0_9ACTN</name>
<evidence type="ECO:0000259" key="1">
    <source>
        <dbReference type="Pfam" id="PF20026"/>
    </source>
</evidence>
<dbReference type="Proteomes" id="UP001596098">
    <property type="component" value="Unassembled WGS sequence"/>
</dbReference>
<dbReference type="Pfam" id="PF18953">
    <property type="entry name" value="SAP_new25"/>
    <property type="match status" value="1"/>
</dbReference>